<reference evidence="1 2" key="1">
    <citation type="submission" date="2018-08" db="EMBL/GenBank/DDBJ databases">
        <title>Bacillus jemisoniae sp. nov., Bacillus chryseoplanitiae sp. nov., Bacillus resnikiae sp. nov., and Bacillus frankliniae sp. nov., isolated from Viking spacecraft and associated surfaces.</title>
        <authorList>
            <person name="Seuylemezian A."/>
            <person name="Vaishampayan P."/>
        </authorList>
    </citation>
    <scope>NUCLEOTIDE SEQUENCE [LARGE SCALE GENOMIC DNA]</scope>
    <source>
        <strain evidence="1 2">JJ-247</strain>
    </source>
</reference>
<dbReference type="RefSeq" id="WP_220453196.1">
    <property type="nucleotide sequence ID" value="NZ_QWVT01000014.1"/>
</dbReference>
<name>A0A398B7Z9_9BACI</name>
<accession>A0A398B7Z9</accession>
<dbReference type="EMBL" id="QWVT01000014">
    <property type="protein sequence ID" value="RID85937.1"/>
    <property type="molecule type" value="Genomic_DNA"/>
</dbReference>
<organism evidence="1 2">
    <name type="scientific">Mesobacillus zeae</name>
    <dbReference type="NCBI Taxonomy" id="1917180"/>
    <lineage>
        <taxon>Bacteria</taxon>
        <taxon>Bacillati</taxon>
        <taxon>Bacillota</taxon>
        <taxon>Bacilli</taxon>
        <taxon>Bacillales</taxon>
        <taxon>Bacillaceae</taxon>
        <taxon>Mesobacillus</taxon>
    </lineage>
</organism>
<dbReference type="AlphaFoldDB" id="A0A398B7Z9"/>
<proteinExistence type="predicted"/>
<keyword evidence="2" id="KW-1185">Reference proteome</keyword>
<comment type="caution">
    <text evidence="1">The sequence shown here is derived from an EMBL/GenBank/DDBJ whole genome shotgun (WGS) entry which is preliminary data.</text>
</comment>
<gene>
    <name evidence="1" type="ORF">D1970_07450</name>
</gene>
<feature type="non-terminal residue" evidence="1">
    <location>
        <position position="1"/>
    </location>
</feature>
<protein>
    <submittedName>
        <fullName evidence="1">Uncharacterized protein</fullName>
    </submittedName>
</protein>
<evidence type="ECO:0000313" key="2">
    <source>
        <dbReference type="Proteomes" id="UP000265816"/>
    </source>
</evidence>
<evidence type="ECO:0000313" key="1">
    <source>
        <dbReference type="EMBL" id="RID85937.1"/>
    </source>
</evidence>
<sequence>FLLFQFESGRLVGLVDISQQMVDIRSKLIDLAQRMVDIWRKLVDITKIQPTTNEQELPPNRKPLYKQQILQKATTRIIQVGSCCSCSWLY</sequence>
<dbReference type="Proteomes" id="UP000265816">
    <property type="component" value="Unassembled WGS sequence"/>
</dbReference>